<comment type="subcellular location">
    <subcellularLocation>
        <location evidence="1">Cytoplasm</location>
    </subcellularLocation>
</comment>
<comment type="caution">
    <text evidence="8">The sequence shown here is derived from an EMBL/GenBank/DDBJ whole genome shotgun (WGS) entry which is preliminary data.</text>
</comment>
<evidence type="ECO:0000313" key="8">
    <source>
        <dbReference type="EMBL" id="MBP0947508.1"/>
    </source>
</evidence>
<keyword evidence="5" id="KW-0804">Transcription</keyword>
<keyword evidence="2" id="KW-0805">Transcription regulation</keyword>
<dbReference type="PROSITE" id="PS00041">
    <property type="entry name" value="HTH_ARAC_FAMILY_1"/>
    <property type="match status" value="1"/>
</dbReference>
<comment type="function">
    <text evidence="6">Regulatory protein of the TOL plasmid xyl operons. XylS activates the xylXYZLTEGFJQKIH operon required for the degradation of toluene, m-xylene and p-xylene.</text>
</comment>
<feature type="domain" description="HTH araC/xylS-type" evidence="7">
    <location>
        <begin position="176"/>
        <end position="273"/>
    </location>
</feature>
<keyword evidence="9" id="KW-1185">Reference proteome</keyword>
<organism evidence="8 9">
    <name type="scientific">Pseudomonas alliivorans</name>
    <dbReference type="NCBI Taxonomy" id="2810613"/>
    <lineage>
        <taxon>Bacteria</taxon>
        <taxon>Pseudomonadati</taxon>
        <taxon>Pseudomonadota</taxon>
        <taxon>Gammaproteobacteria</taxon>
        <taxon>Pseudomonadales</taxon>
        <taxon>Pseudomonadaceae</taxon>
        <taxon>Pseudomonas</taxon>
    </lineage>
</organism>
<proteinExistence type="predicted"/>
<accession>A0ABS4CAF2</accession>
<dbReference type="Proteomes" id="UP000673197">
    <property type="component" value="Unassembled WGS sequence"/>
</dbReference>
<evidence type="ECO:0000256" key="3">
    <source>
        <dbReference type="ARBA" id="ARBA00023125"/>
    </source>
</evidence>
<dbReference type="InterPro" id="IPR018062">
    <property type="entry name" value="HTH_AraC-typ_CS"/>
</dbReference>
<dbReference type="SUPFAM" id="SSF46689">
    <property type="entry name" value="Homeodomain-like"/>
    <property type="match status" value="2"/>
</dbReference>
<evidence type="ECO:0000259" key="7">
    <source>
        <dbReference type="PROSITE" id="PS01124"/>
    </source>
</evidence>
<dbReference type="PANTHER" id="PTHR46796:SF2">
    <property type="entry name" value="TRANSCRIPTIONAL REGULATORY PROTEIN"/>
    <property type="match status" value="1"/>
</dbReference>
<dbReference type="Pfam" id="PF02311">
    <property type="entry name" value="AraC_binding"/>
    <property type="match status" value="1"/>
</dbReference>
<dbReference type="InterPro" id="IPR009057">
    <property type="entry name" value="Homeodomain-like_sf"/>
</dbReference>
<dbReference type="SUPFAM" id="SSF51215">
    <property type="entry name" value="Regulatory protein AraC"/>
    <property type="match status" value="1"/>
</dbReference>
<gene>
    <name evidence="8" type="ORF">JTJ32_19465</name>
</gene>
<dbReference type="InterPro" id="IPR037923">
    <property type="entry name" value="HTH-like"/>
</dbReference>
<dbReference type="Gene3D" id="1.10.10.60">
    <property type="entry name" value="Homeodomain-like"/>
    <property type="match status" value="2"/>
</dbReference>
<dbReference type="Pfam" id="PF12833">
    <property type="entry name" value="HTH_18"/>
    <property type="match status" value="1"/>
</dbReference>
<evidence type="ECO:0000256" key="2">
    <source>
        <dbReference type="ARBA" id="ARBA00023015"/>
    </source>
</evidence>
<evidence type="ECO:0000313" key="9">
    <source>
        <dbReference type="Proteomes" id="UP000673197"/>
    </source>
</evidence>
<reference evidence="8 9" key="1">
    <citation type="journal article" date="2022" name="Syst. Appl. Microbiol.">
        <title>Pseudomonas alliivorans sp. nov., a plant-pathogenic bacterium isolated from onion foliage in Georgia, USA.</title>
        <authorList>
            <person name="Zhao M."/>
            <person name="Tyson C."/>
            <person name="Chen H.C."/>
            <person name="Paudel S."/>
            <person name="Gitaitis R."/>
            <person name="Kvitko B."/>
            <person name="Dutta B."/>
        </authorList>
    </citation>
    <scope>NUCLEOTIDE SEQUENCE [LARGE SCALE GENOMIC DNA]</scope>
    <source>
        <strain evidence="8 9">20GA0068</strain>
    </source>
</reference>
<evidence type="ECO:0000256" key="5">
    <source>
        <dbReference type="ARBA" id="ARBA00023163"/>
    </source>
</evidence>
<dbReference type="RefSeq" id="WP_210043013.1">
    <property type="nucleotide sequence ID" value="NZ_JAFFZW010000008.1"/>
</dbReference>
<dbReference type="PANTHER" id="PTHR46796">
    <property type="entry name" value="HTH-TYPE TRANSCRIPTIONAL ACTIVATOR RHAS-RELATED"/>
    <property type="match status" value="1"/>
</dbReference>
<dbReference type="SMART" id="SM00342">
    <property type="entry name" value="HTH_ARAC"/>
    <property type="match status" value="1"/>
</dbReference>
<evidence type="ECO:0000256" key="1">
    <source>
        <dbReference type="ARBA" id="ARBA00004496"/>
    </source>
</evidence>
<protein>
    <submittedName>
        <fullName evidence="8">AraC family transcriptional regulator</fullName>
    </submittedName>
</protein>
<dbReference type="InterPro" id="IPR003313">
    <property type="entry name" value="AraC-bd"/>
</dbReference>
<name>A0ABS4CAF2_9PSED</name>
<dbReference type="EMBL" id="JAFFZW010000008">
    <property type="protein sequence ID" value="MBP0947508.1"/>
    <property type="molecule type" value="Genomic_DNA"/>
</dbReference>
<evidence type="ECO:0000256" key="4">
    <source>
        <dbReference type="ARBA" id="ARBA00023159"/>
    </source>
</evidence>
<evidence type="ECO:0000256" key="6">
    <source>
        <dbReference type="ARBA" id="ARBA00037345"/>
    </source>
</evidence>
<dbReference type="InterPro" id="IPR050204">
    <property type="entry name" value="AraC_XylS_family_regulators"/>
</dbReference>
<dbReference type="PROSITE" id="PS01124">
    <property type="entry name" value="HTH_ARAC_FAMILY_2"/>
    <property type="match status" value="1"/>
</dbReference>
<dbReference type="InterPro" id="IPR018060">
    <property type="entry name" value="HTH_AraC"/>
</dbReference>
<keyword evidence="4" id="KW-0010">Activator</keyword>
<sequence>MGVESGSIKKLPNLANAEFLMAHYTRHVFEPHWHDTWAVGLVLKGAHDNSPRHDGSGIVAQGQVTLLEPGQLHAGHALGAESCQYLMLYLPDTLLNDVECWRQGPRSAIGSQGFQAPKLAKGLLAASRLEEACHPLECINAETVWTELINDFVSEVTGSHGGVQARDVRSRSHAVERARQYLHDNLRHPFSLDQLANAAGVSKYHLCRLFSANFGMPPQLYLRQIRVQRARDLLRGTGTLSDIAFQAGFADQSHLGRAFKRVHGVTPGAYAAATR</sequence>
<keyword evidence="3" id="KW-0238">DNA-binding</keyword>